<feature type="transmembrane region" description="Helical" evidence="3">
    <location>
        <begin position="20"/>
        <end position="44"/>
    </location>
</feature>
<dbReference type="GO" id="GO:0015079">
    <property type="term" value="F:potassium ion transmembrane transporter activity"/>
    <property type="evidence" value="ECO:0007669"/>
    <property type="project" value="InterPro"/>
</dbReference>
<evidence type="ECO:0000256" key="3">
    <source>
        <dbReference type="SAM" id="Phobius"/>
    </source>
</evidence>
<evidence type="ECO:0000313" key="6">
    <source>
        <dbReference type="Proteomes" id="UP001372338"/>
    </source>
</evidence>
<keyword evidence="3" id="KW-1133">Transmembrane helix</keyword>
<feature type="transmembrane region" description="Helical" evidence="3">
    <location>
        <begin position="64"/>
        <end position="89"/>
    </location>
</feature>
<protein>
    <recommendedName>
        <fullName evidence="4">K+ potassium transporter integral membrane domain-containing protein</fullName>
    </recommendedName>
</protein>
<proteinExistence type="inferred from homology"/>
<sequence length="148" mass="16845">MYTKSTFDEDIQHSETNEEIYGVLSFVFWTLTLIPLLKYVFIVLRADDNGEGACGKNALVGFGLTTYTMLGLGVLGVPVSLPWGLYMILCQNRRKSFSCVLSRASKGLLRFLISFELMKLQKIQQGSTKEYSHKQLDDLKEEFCRNIL</sequence>
<keyword evidence="6" id="KW-1185">Reference proteome</keyword>
<keyword evidence="3" id="KW-0812">Transmembrane</keyword>
<keyword evidence="3" id="KW-0472">Membrane</keyword>
<dbReference type="PANTHER" id="PTHR30540">
    <property type="entry name" value="OSMOTIC STRESS POTASSIUM TRANSPORTER"/>
    <property type="match status" value="1"/>
</dbReference>
<evidence type="ECO:0000256" key="2">
    <source>
        <dbReference type="ARBA" id="ARBA00008440"/>
    </source>
</evidence>
<name>A0AAN9F5V2_CROPI</name>
<organism evidence="5 6">
    <name type="scientific">Crotalaria pallida</name>
    <name type="common">Smooth rattlebox</name>
    <name type="synonym">Crotalaria striata</name>
    <dbReference type="NCBI Taxonomy" id="3830"/>
    <lineage>
        <taxon>Eukaryota</taxon>
        <taxon>Viridiplantae</taxon>
        <taxon>Streptophyta</taxon>
        <taxon>Embryophyta</taxon>
        <taxon>Tracheophyta</taxon>
        <taxon>Spermatophyta</taxon>
        <taxon>Magnoliopsida</taxon>
        <taxon>eudicotyledons</taxon>
        <taxon>Gunneridae</taxon>
        <taxon>Pentapetalae</taxon>
        <taxon>rosids</taxon>
        <taxon>fabids</taxon>
        <taxon>Fabales</taxon>
        <taxon>Fabaceae</taxon>
        <taxon>Papilionoideae</taxon>
        <taxon>50 kb inversion clade</taxon>
        <taxon>genistoids sensu lato</taxon>
        <taxon>core genistoids</taxon>
        <taxon>Crotalarieae</taxon>
        <taxon>Crotalaria</taxon>
    </lineage>
</organism>
<feature type="domain" description="K+ potassium transporter integral membrane" evidence="4">
    <location>
        <begin position="4"/>
        <end position="52"/>
    </location>
</feature>
<dbReference type="Proteomes" id="UP001372338">
    <property type="component" value="Unassembled WGS sequence"/>
</dbReference>
<dbReference type="EMBL" id="JAYWIO010000004">
    <property type="protein sequence ID" value="KAK7267913.1"/>
    <property type="molecule type" value="Genomic_DNA"/>
</dbReference>
<comment type="caution">
    <text evidence="5">The sequence shown here is derived from an EMBL/GenBank/DDBJ whole genome shotgun (WGS) entry which is preliminary data.</text>
</comment>
<dbReference type="GO" id="GO:0005886">
    <property type="term" value="C:plasma membrane"/>
    <property type="evidence" value="ECO:0007669"/>
    <property type="project" value="UniProtKB-SubCell"/>
</dbReference>
<comment type="similarity">
    <text evidence="2">Belongs to the HAK/KUP transporter (TC 2.A.72.3) family.</text>
</comment>
<evidence type="ECO:0000259" key="4">
    <source>
        <dbReference type="Pfam" id="PF02705"/>
    </source>
</evidence>
<dbReference type="AlphaFoldDB" id="A0AAN9F5V2"/>
<dbReference type="Pfam" id="PF02705">
    <property type="entry name" value="K_trans"/>
    <property type="match status" value="1"/>
</dbReference>
<reference evidence="5 6" key="1">
    <citation type="submission" date="2024-01" db="EMBL/GenBank/DDBJ databases">
        <title>The genomes of 5 underutilized Papilionoideae crops provide insights into root nodulation and disease resistanc.</title>
        <authorList>
            <person name="Yuan L."/>
        </authorList>
    </citation>
    <scope>NUCLEOTIDE SEQUENCE [LARGE SCALE GENOMIC DNA]</scope>
    <source>
        <strain evidence="5">ZHUSHIDOU_FW_LH</strain>
        <tissue evidence="5">Leaf</tissue>
    </source>
</reference>
<evidence type="ECO:0000256" key="1">
    <source>
        <dbReference type="ARBA" id="ARBA00004651"/>
    </source>
</evidence>
<comment type="subcellular location">
    <subcellularLocation>
        <location evidence="1">Cell membrane</location>
        <topology evidence="1">Multi-pass membrane protein</topology>
    </subcellularLocation>
</comment>
<dbReference type="PANTHER" id="PTHR30540:SF10">
    <property type="entry name" value="POTASSIUM TRANSPORTER 8"/>
    <property type="match status" value="1"/>
</dbReference>
<dbReference type="InterPro" id="IPR003855">
    <property type="entry name" value="K+_transporter"/>
</dbReference>
<accession>A0AAN9F5V2</accession>
<evidence type="ECO:0000313" key="5">
    <source>
        <dbReference type="EMBL" id="KAK7267913.1"/>
    </source>
</evidence>
<dbReference type="InterPro" id="IPR053951">
    <property type="entry name" value="K_trans_N"/>
</dbReference>
<gene>
    <name evidence="5" type="ORF">RIF29_20594</name>
</gene>